<gene>
    <name evidence="10" type="ORF">ILEXP_LOCUS12471</name>
</gene>
<evidence type="ECO:0000256" key="2">
    <source>
        <dbReference type="ARBA" id="ARBA00022448"/>
    </source>
</evidence>
<dbReference type="InterPro" id="IPR004713">
    <property type="entry name" value="CaH_exchang"/>
</dbReference>
<evidence type="ECO:0000256" key="8">
    <source>
        <dbReference type="SAM" id="Phobius"/>
    </source>
</evidence>
<dbReference type="AlphaFoldDB" id="A0ABC8RIA6"/>
<dbReference type="Pfam" id="PF01699">
    <property type="entry name" value="Na_Ca_ex"/>
    <property type="match status" value="1"/>
</dbReference>
<comment type="subcellular location">
    <subcellularLocation>
        <location evidence="1">Endomembrane system</location>
        <topology evidence="1">Multi-pass membrane protein</topology>
    </subcellularLocation>
</comment>
<dbReference type="InterPro" id="IPR004837">
    <property type="entry name" value="NaCa_Exmemb"/>
</dbReference>
<feature type="transmembrane region" description="Helical" evidence="8">
    <location>
        <begin position="64"/>
        <end position="89"/>
    </location>
</feature>
<dbReference type="GO" id="GO:0012505">
    <property type="term" value="C:endomembrane system"/>
    <property type="evidence" value="ECO:0007669"/>
    <property type="project" value="UniProtKB-SubCell"/>
</dbReference>
<feature type="transmembrane region" description="Helical" evidence="8">
    <location>
        <begin position="123"/>
        <end position="144"/>
    </location>
</feature>
<comment type="caution">
    <text evidence="10">The sequence shown here is derived from an EMBL/GenBank/DDBJ whole genome shotgun (WGS) entry which is preliminary data.</text>
</comment>
<dbReference type="EMBL" id="CAUOFW020001414">
    <property type="protein sequence ID" value="CAK9144710.1"/>
    <property type="molecule type" value="Genomic_DNA"/>
</dbReference>
<evidence type="ECO:0000256" key="3">
    <source>
        <dbReference type="ARBA" id="ARBA00022449"/>
    </source>
</evidence>
<keyword evidence="5 8" id="KW-1133">Transmembrane helix</keyword>
<keyword evidence="2" id="KW-0813">Transport</keyword>
<evidence type="ECO:0000313" key="10">
    <source>
        <dbReference type="EMBL" id="CAK9144710.1"/>
    </source>
</evidence>
<dbReference type="GO" id="GO:0005774">
    <property type="term" value="C:vacuolar membrane"/>
    <property type="evidence" value="ECO:0007669"/>
    <property type="project" value="UniProtKB-ARBA"/>
</dbReference>
<evidence type="ECO:0000313" key="11">
    <source>
        <dbReference type="Proteomes" id="UP001642360"/>
    </source>
</evidence>
<feature type="transmembrane region" description="Helical" evidence="8">
    <location>
        <begin position="33"/>
        <end position="52"/>
    </location>
</feature>
<accession>A0ABC8RIA6</accession>
<dbReference type="PANTHER" id="PTHR31503">
    <property type="entry name" value="VACUOLAR CALCIUM ION TRANSPORTER"/>
    <property type="match status" value="1"/>
</dbReference>
<feature type="transmembrane region" description="Helical" evidence="8">
    <location>
        <begin position="95"/>
        <end position="116"/>
    </location>
</feature>
<keyword evidence="6" id="KW-0406">Ion transport</keyword>
<evidence type="ECO:0000256" key="6">
    <source>
        <dbReference type="ARBA" id="ARBA00023065"/>
    </source>
</evidence>
<dbReference type="Proteomes" id="UP001642360">
    <property type="component" value="Unassembled WGS sequence"/>
</dbReference>
<dbReference type="Gene3D" id="1.20.1420.30">
    <property type="entry name" value="NCX, central ion-binding region"/>
    <property type="match status" value="1"/>
</dbReference>
<keyword evidence="3" id="KW-0050">Antiport</keyword>
<evidence type="ECO:0000256" key="5">
    <source>
        <dbReference type="ARBA" id="ARBA00022989"/>
    </source>
</evidence>
<dbReference type="InterPro" id="IPR044880">
    <property type="entry name" value="NCX_ion-bd_dom_sf"/>
</dbReference>
<evidence type="ECO:0000256" key="7">
    <source>
        <dbReference type="ARBA" id="ARBA00023136"/>
    </source>
</evidence>
<dbReference type="GO" id="GO:0015369">
    <property type="term" value="F:calcium:proton antiporter activity"/>
    <property type="evidence" value="ECO:0007669"/>
    <property type="project" value="UniProtKB-ARBA"/>
</dbReference>
<keyword evidence="7 8" id="KW-0472">Membrane</keyword>
<feature type="domain" description="Sodium/calcium exchanger membrane region" evidence="9">
    <location>
        <begin position="29"/>
        <end position="138"/>
    </location>
</feature>
<keyword evidence="11" id="KW-1185">Reference proteome</keyword>
<dbReference type="PANTHER" id="PTHR31503:SF22">
    <property type="entry name" value="VACUOLAR CALCIUM ION TRANSPORTER"/>
    <property type="match status" value="1"/>
</dbReference>
<organism evidence="10 11">
    <name type="scientific">Ilex paraguariensis</name>
    <name type="common">yerba mate</name>
    <dbReference type="NCBI Taxonomy" id="185542"/>
    <lineage>
        <taxon>Eukaryota</taxon>
        <taxon>Viridiplantae</taxon>
        <taxon>Streptophyta</taxon>
        <taxon>Embryophyta</taxon>
        <taxon>Tracheophyta</taxon>
        <taxon>Spermatophyta</taxon>
        <taxon>Magnoliopsida</taxon>
        <taxon>eudicotyledons</taxon>
        <taxon>Gunneridae</taxon>
        <taxon>Pentapetalae</taxon>
        <taxon>asterids</taxon>
        <taxon>campanulids</taxon>
        <taxon>Aquifoliales</taxon>
        <taxon>Aquifoliaceae</taxon>
        <taxon>Ilex</taxon>
    </lineage>
</organism>
<name>A0ABC8RIA6_9AQUA</name>
<sequence>MIEEVMVDCGVSDDDVNGVSVVSFQGASDTMNLPVAFISFIMLPIAGNTKAIRFAMEDKLDCTLGVAIGSSIRISMFVIPICVIVSWLMGSPMDLNFQLFETAMLCITVLVVAFMLKEGISNYFIGLMLILCYLMVAASLFVHVDPSNDD</sequence>
<evidence type="ECO:0000256" key="4">
    <source>
        <dbReference type="ARBA" id="ARBA00022692"/>
    </source>
</evidence>
<proteinExistence type="predicted"/>
<evidence type="ECO:0000256" key="1">
    <source>
        <dbReference type="ARBA" id="ARBA00004127"/>
    </source>
</evidence>
<protein>
    <recommendedName>
        <fullName evidence="9">Sodium/calcium exchanger membrane region domain-containing protein</fullName>
    </recommendedName>
</protein>
<keyword evidence="4 8" id="KW-0812">Transmembrane</keyword>
<reference evidence="10 11" key="1">
    <citation type="submission" date="2024-02" db="EMBL/GenBank/DDBJ databases">
        <authorList>
            <person name="Vignale AGUSTIN F."/>
            <person name="Sosa J E."/>
            <person name="Modenutti C."/>
        </authorList>
    </citation>
    <scope>NUCLEOTIDE SEQUENCE [LARGE SCALE GENOMIC DNA]</scope>
</reference>
<evidence type="ECO:0000259" key="9">
    <source>
        <dbReference type="Pfam" id="PF01699"/>
    </source>
</evidence>